<keyword evidence="2" id="KW-0813">Transport</keyword>
<dbReference type="InterPro" id="IPR003593">
    <property type="entry name" value="AAA+_ATPase"/>
</dbReference>
<dbReference type="GO" id="GO:0016887">
    <property type="term" value="F:ATP hydrolysis activity"/>
    <property type="evidence" value="ECO:0007669"/>
    <property type="project" value="InterPro"/>
</dbReference>
<evidence type="ECO:0000256" key="2">
    <source>
        <dbReference type="ARBA" id="ARBA00022448"/>
    </source>
</evidence>
<gene>
    <name evidence="6" type="ORF">Cco03nite_60580</name>
</gene>
<keyword evidence="4 6" id="KW-0067">ATP-binding</keyword>
<name>A0A8J3L040_9ACTN</name>
<dbReference type="PANTHER" id="PTHR43335">
    <property type="entry name" value="ABC TRANSPORTER, ATP-BINDING PROTEIN"/>
    <property type="match status" value="1"/>
</dbReference>
<evidence type="ECO:0000256" key="4">
    <source>
        <dbReference type="ARBA" id="ARBA00022840"/>
    </source>
</evidence>
<keyword evidence="7" id="KW-1185">Reference proteome</keyword>
<dbReference type="RefSeq" id="WP_203696245.1">
    <property type="nucleotide sequence ID" value="NZ_BAAALC010000064.1"/>
</dbReference>
<evidence type="ECO:0000256" key="1">
    <source>
        <dbReference type="ARBA" id="ARBA00005417"/>
    </source>
</evidence>
<organism evidence="6 7">
    <name type="scientific">Catellatospora coxensis</name>
    <dbReference type="NCBI Taxonomy" id="310354"/>
    <lineage>
        <taxon>Bacteria</taxon>
        <taxon>Bacillati</taxon>
        <taxon>Actinomycetota</taxon>
        <taxon>Actinomycetes</taxon>
        <taxon>Micromonosporales</taxon>
        <taxon>Micromonosporaceae</taxon>
        <taxon>Catellatospora</taxon>
    </lineage>
</organism>
<keyword evidence="3" id="KW-0547">Nucleotide-binding</keyword>
<dbReference type="SUPFAM" id="SSF52540">
    <property type="entry name" value="P-loop containing nucleoside triphosphate hydrolases"/>
    <property type="match status" value="1"/>
</dbReference>
<feature type="domain" description="ABC transporter" evidence="5">
    <location>
        <begin position="1"/>
        <end position="222"/>
    </location>
</feature>
<accession>A0A8J3L040</accession>
<evidence type="ECO:0000256" key="3">
    <source>
        <dbReference type="ARBA" id="ARBA00022741"/>
    </source>
</evidence>
<reference evidence="6 7" key="1">
    <citation type="submission" date="2021-01" db="EMBL/GenBank/DDBJ databases">
        <title>Whole genome shotgun sequence of Catellatospora coxensis NBRC 107359.</title>
        <authorList>
            <person name="Komaki H."/>
            <person name="Tamura T."/>
        </authorList>
    </citation>
    <scope>NUCLEOTIDE SEQUENCE [LARGE SCALE GENOMIC DNA]</scope>
    <source>
        <strain evidence="6 7">NBRC 107359</strain>
    </source>
</reference>
<dbReference type="Proteomes" id="UP000630887">
    <property type="component" value="Unassembled WGS sequence"/>
</dbReference>
<dbReference type="PROSITE" id="PS50893">
    <property type="entry name" value="ABC_TRANSPORTER_2"/>
    <property type="match status" value="1"/>
</dbReference>
<dbReference type="InterPro" id="IPR027417">
    <property type="entry name" value="P-loop_NTPase"/>
</dbReference>
<comment type="similarity">
    <text evidence="1">Belongs to the ABC transporter superfamily.</text>
</comment>
<dbReference type="InterPro" id="IPR003439">
    <property type="entry name" value="ABC_transporter-like_ATP-bd"/>
</dbReference>
<proteinExistence type="inferred from homology"/>
<protein>
    <submittedName>
        <fullName evidence="6">ABC transporter ATP-binding protein</fullName>
    </submittedName>
</protein>
<dbReference type="Gene3D" id="3.40.50.300">
    <property type="entry name" value="P-loop containing nucleotide triphosphate hydrolases"/>
    <property type="match status" value="1"/>
</dbReference>
<dbReference type="AlphaFoldDB" id="A0A8J3L040"/>
<dbReference type="GO" id="GO:0005524">
    <property type="term" value="F:ATP binding"/>
    <property type="evidence" value="ECO:0007669"/>
    <property type="project" value="UniProtKB-KW"/>
</dbReference>
<sequence>MHLDDVWLRYRRGGPWVLRDVTARVEPGGIVVVLGRNGAGKSTLLQLIAGVLRPAKGRVTGRPAVVGWVPERFPAEQPSTVDGYLRAMAAVRGLGPAAAGRAVDEWVQRLGLGEFRDVKLPELSKGTAQKVGLAQALLAPPDLLILDEPWEGLDAATRDLVPEIVLEVAARGGSVLVSDHRGETVRLPGAGTWTVADGTLSTAAADTGPRCVVEVAVSAADLAGAVARLREQGHHVLRVREEVGS</sequence>
<evidence type="ECO:0000313" key="6">
    <source>
        <dbReference type="EMBL" id="GIG09358.1"/>
    </source>
</evidence>
<evidence type="ECO:0000259" key="5">
    <source>
        <dbReference type="PROSITE" id="PS50893"/>
    </source>
</evidence>
<dbReference type="Pfam" id="PF00005">
    <property type="entry name" value="ABC_tran"/>
    <property type="match status" value="1"/>
</dbReference>
<comment type="caution">
    <text evidence="6">The sequence shown here is derived from an EMBL/GenBank/DDBJ whole genome shotgun (WGS) entry which is preliminary data.</text>
</comment>
<dbReference type="SMART" id="SM00382">
    <property type="entry name" value="AAA"/>
    <property type="match status" value="1"/>
</dbReference>
<evidence type="ECO:0000313" key="7">
    <source>
        <dbReference type="Proteomes" id="UP000630887"/>
    </source>
</evidence>
<dbReference type="EMBL" id="BONI01000063">
    <property type="protein sequence ID" value="GIG09358.1"/>
    <property type="molecule type" value="Genomic_DNA"/>
</dbReference>